<accession>A0A2T7PE56</accession>
<dbReference type="EMBL" id="PZQS01000004">
    <property type="protein sequence ID" value="PVD31688.1"/>
    <property type="molecule type" value="Genomic_DNA"/>
</dbReference>
<protein>
    <recommendedName>
        <fullName evidence="4">Secreted protein</fullName>
    </recommendedName>
</protein>
<reference evidence="2 3" key="1">
    <citation type="submission" date="2018-04" db="EMBL/GenBank/DDBJ databases">
        <title>The genome of golden apple snail Pomacea canaliculata provides insight into stress tolerance and invasive adaptation.</title>
        <authorList>
            <person name="Liu C."/>
            <person name="Liu B."/>
            <person name="Ren Y."/>
            <person name="Zhang Y."/>
            <person name="Wang H."/>
            <person name="Li S."/>
            <person name="Jiang F."/>
            <person name="Yin L."/>
            <person name="Zhang G."/>
            <person name="Qian W."/>
            <person name="Fan W."/>
        </authorList>
    </citation>
    <scope>NUCLEOTIDE SEQUENCE [LARGE SCALE GENOMIC DNA]</scope>
    <source>
        <strain evidence="2">SZHN2017</strain>
        <tissue evidence="2">Muscle</tissue>
    </source>
</reference>
<dbReference type="AlphaFoldDB" id="A0A2T7PE56"/>
<proteinExistence type="predicted"/>
<name>A0A2T7PE56_POMCA</name>
<comment type="caution">
    <text evidence="2">The sequence shown here is derived from an EMBL/GenBank/DDBJ whole genome shotgun (WGS) entry which is preliminary data.</text>
</comment>
<evidence type="ECO:0000313" key="3">
    <source>
        <dbReference type="Proteomes" id="UP000245119"/>
    </source>
</evidence>
<dbReference type="Proteomes" id="UP000245119">
    <property type="component" value="Linkage Group LG4"/>
</dbReference>
<evidence type="ECO:0008006" key="4">
    <source>
        <dbReference type="Google" id="ProtNLM"/>
    </source>
</evidence>
<feature type="signal peptide" evidence="1">
    <location>
        <begin position="1"/>
        <end position="18"/>
    </location>
</feature>
<gene>
    <name evidence="2" type="ORF">C0Q70_07106</name>
</gene>
<keyword evidence="3" id="KW-1185">Reference proteome</keyword>
<evidence type="ECO:0000256" key="1">
    <source>
        <dbReference type="SAM" id="SignalP"/>
    </source>
</evidence>
<sequence length="83" mass="9035">MWISLSCAASLTSSLVAALSDNELSAELKDLSHGTAGKPVICSRLTECAEQLLLRLRPPMRIREETGSWLRIQPPAPPFLCVS</sequence>
<organism evidence="2 3">
    <name type="scientific">Pomacea canaliculata</name>
    <name type="common">Golden apple snail</name>
    <dbReference type="NCBI Taxonomy" id="400727"/>
    <lineage>
        <taxon>Eukaryota</taxon>
        <taxon>Metazoa</taxon>
        <taxon>Spiralia</taxon>
        <taxon>Lophotrochozoa</taxon>
        <taxon>Mollusca</taxon>
        <taxon>Gastropoda</taxon>
        <taxon>Caenogastropoda</taxon>
        <taxon>Architaenioglossa</taxon>
        <taxon>Ampullarioidea</taxon>
        <taxon>Ampullariidae</taxon>
        <taxon>Pomacea</taxon>
    </lineage>
</organism>
<evidence type="ECO:0000313" key="2">
    <source>
        <dbReference type="EMBL" id="PVD31688.1"/>
    </source>
</evidence>
<feature type="chain" id="PRO_5015419580" description="Secreted protein" evidence="1">
    <location>
        <begin position="19"/>
        <end position="83"/>
    </location>
</feature>
<keyword evidence="1" id="KW-0732">Signal</keyword>